<keyword evidence="3 4" id="KW-0268">Exocytosis</keyword>
<comment type="function">
    <text evidence="4">Involved in the secretory pathway as part of the exocyst complex which tethers secretory vesicles to the sites of exocytosis. Also plays a role in the assembly of the exocyst.</text>
</comment>
<dbReference type="InterPro" id="IPR016159">
    <property type="entry name" value="Cullin_repeat-like_dom_sf"/>
</dbReference>
<dbReference type="InterPro" id="IPR046364">
    <property type="entry name" value="Exo70_C"/>
</dbReference>
<name>A0A4S2N2P7_9PEZI</name>
<dbReference type="Proteomes" id="UP000298138">
    <property type="component" value="Unassembled WGS sequence"/>
</dbReference>
<reference evidence="6 7" key="1">
    <citation type="submission" date="2019-04" db="EMBL/GenBank/DDBJ databases">
        <title>Comparative genomics and transcriptomics to analyze fruiting body development in filamentous ascomycetes.</title>
        <authorList>
            <consortium name="DOE Joint Genome Institute"/>
            <person name="Lutkenhaus R."/>
            <person name="Traeger S."/>
            <person name="Breuer J."/>
            <person name="Kuo A."/>
            <person name="Lipzen A."/>
            <person name="Pangilinan J."/>
            <person name="Dilworth D."/>
            <person name="Sandor L."/>
            <person name="Poggeler S."/>
            <person name="Barry K."/>
            <person name="Grigoriev I.V."/>
            <person name="Nowrousian M."/>
        </authorList>
    </citation>
    <scope>NUCLEOTIDE SEQUENCE [LARGE SCALE GENOMIC DNA]</scope>
    <source>
        <strain evidence="6 7">CBS 389.68</strain>
    </source>
</reference>
<dbReference type="Pfam" id="PF20669">
    <property type="entry name" value="Exo70_N"/>
    <property type="match status" value="1"/>
</dbReference>
<comment type="similarity">
    <text evidence="1 4">Belongs to the EXO70 family.</text>
</comment>
<dbReference type="GO" id="GO:0006887">
    <property type="term" value="P:exocytosis"/>
    <property type="evidence" value="ECO:0007669"/>
    <property type="project" value="UniProtKB-KW"/>
</dbReference>
<dbReference type="SUPFAM" id="SSF74788">
    <property type="entry name" value="Cullin repeat-like"/>
    <property type="match status" value="1"/>
</dbReference>
<evidence type="ECO:0000313" key="6">
    <source>
        <dbReference type="EMBL" id="TGZ83401.1"/>
    </source>
</evidence>
<dbReference type="GO" id="GO:0005935">
    <property type="term" value="C:cellular bud neck"/>
    <property type="evidence" value="ECO:0007669"/>
    <property type="project" value="UniProtKB-SubCell"/>
</dbReference>
<dbReference type="InterPro" id="IPR004140">
    <property type="entry name" value="Exo70"/>
</dbReference>
<evidence type="ECO:0000256" key="4">
    <source>
        <dbReference type="RuleBase" id="RU365026"/>
    </source>
</evidence>
<dbReference type="GO" id="GO:0015031">
    <property type="term" value="P:protein transport"/>
    <property type="evidence" value="ECO:0007669"/>
    <property type="project" value="UniProtKB-KW"/>
</dbReference>
<dbReference type="PANTHER" id="PTHR12542:SF41">
    <property type="entry name" value="EXOCYST COMPLEX COMPONENT 7"/>
    <property type="match status" value="1"/>
</dbReference>
<feature type="domain" description="Exocyst complex subunit Exo70 C-terminal" evidence="5">
    <location>
        <begin position="241"/>
        <end position="600"/>
    </location>
</feature>
<keyword evidence="7" id="KW-1185">Reference proteome</keyword>
<proteinExistence type="inferred from homology"/>
<evidence type="ECO:0000259" key="5">
    <source>
        <dbReference type="Pfam" id="PF03081"/>
    </source>
</evidence>
<dbReference type="AlphaFoldDB" id="A0A4S2N2P7"/>
<dbReference type="Gene3D" id="1.20.1280.170">
    <property type="entry name" value="Exocyst complex component Exo70"/>
    <property type="match status" value="1"/>
</dbReference>
<evidence type="ECO:0000256" key="1">
    <source>
        <dbReference type="ARBA" id="ARBA00006756"/>
    </source>
</evidence>
<organism evidence="6 7">
    <name type="scientific">Ascodesmis nigricans</name>
    <dbReference type="NCBI Taxonomy" id="341454"/>
    <lineage>
        <taxon>Eukaryota</taxon>
        <taxon>Fungi</taxon>
        <taxon>Dikarya</taxon>
        <taxon>Ascomycota</taxon>
        <taxon>Pezizomycotina</taxon>
        <taxon>Pezizomycetes</taxon>
        <taxon>Pezizales</taxon>
        <taxon>Ascodesmidaceae</taxon>
        <taxon>Ascodesmis</taxon>
    </lineage>
</organism>
<dbReference type="GO" id="GO:0000145">
    <property type="term" value="C:exocyst"/>
    <property type="evidence" value="ECO:0007669"/>
    <property type="project" value="InterPro"/>
</dbReference>
<keyword evidence="2 4" id="KW-0813">Transport</keyword>
<protein>
    <recommendedName>
        <fullName evidence="4">Exocyst complex protein EXO70</fullName>
    </recommendedName>
</protein>
<dbReference type="Pfam" id="PF03081">
    <property type="entry name" value="Exo70_C"/>
    <property type="match status" value="1"/>
</dbReference>
<dbReference type="STRING" id="341454.A0A4S2N2P7"/>
<gene>
    <name evidence="6" type="ORF">EX30DRAFT_354489</name>
</gene>
<dbReference type="EMBL" id="ML220114">
    <property type="protein sequence ID" value="TGZ83401.1"/>
    <property type="molecule type" value="Genomic_DNA"/>
</dbReference>
<accession>A0A4S2N2P7</accession>
<dbReference type="FunCoup" id="A0A4S2N2P7">
    <property type="interactions" value="108"/>
</dbReference>
<dbReference type="InParanoid" id="A0A4S2N2P7"/>
<dbReference type="GO" id="GO:0005546">
    <property type="term" value="F:phosphatidylinositol-4,5-bisphosphate binding"/>
    <property type="evidence" value="ECO:0007669"/>
    <property type="project" value="InterPro"/>
</dbReference>
<comment type="subcellular location">
    <subcellularLocation>
        <location evidence="4">Bud</location>
    </subcellularLocation>
    <subcellularLocation>
        <location evidence="4">Bud neck</location>
    </subcellularLocation>
</comment>
<keyword evidence="4" id="KW-0653">Protein transport</keyword>
<evidence type="ECO:0000313" key="7">
    <source>
        <dbReference type="Proteomes" id="UP000298138"/>
    </source>
</evidence>
<sequence length="601" mass="67008">MTGHGLRMDELSAEVEVLESKLAKTSDLTAKIAISLQKLSNSAQAVETAVKPIYSKTASLTTLSANIDETIRAIERIRQPSDSVLKEETAIRRGPQRTGLPEYLSSLRRVNDGLQLLQKSNLQSSRKAVQQMTGLLKAGGLQLEEMFRQTLAESSKPVEPLHFVTKQLPFPVLDSQRVQTLCTINDFLCNSLPVSAGIHPNTTNVYAEVRGPYITSSLSSLALATVSTTRRANPTPYDKGSNGISTYVTAMESIFNSEYDNITQLFDSSNWGSIYAATTAGAMGVFKRTLLDLNTFIKSAMATDMCLAYEIIECVTPASLRLKEKTNEPLDFADSLKPIRQTATSTFSFMFDDLKRSFANLVTLPQDCNVCEITIETMGRLQRLAEYMKSAASLLVSLGDGNWKRPYNPTAIPTTYDVGADGSLLLNHFVVDMMEALINDLEAKANTILKKRSMIGVFMVNNVAFIESSATRSEISKIMTPTTMAKVEKFRKDVVKMYMEQWKECAAFLMDVTYTRDGKIPGKAKDGAKEKFKNFNLVFDDLVQKHKTYSFPDKDVRHMLTREIGFIGPLYGRFYDKYKDVINPKYIKYDRAALEAVLSQL</sequence>
<dbReference type="OrthoDB" id="1922221at2759"/>
<evidence type="ECO:0000256" key="2">
    <source>
        <dbReference type="ARBA" id="ARBA00022448"/>
    </source>
</evidence>
<evidence type="ECO:0000256" key="3">
    <source>
        <dbReference type="ARBA" id="ARBA00022483"/>
    </source>
</evidence>
<dbReference type="PANTHER" id="PTHR12542">
    <property type="entry name" value="EXOCYST COMPLEX PROTEIN EXO70"/>
    <property type="match status" value="1"/>
</dbReference>